<keyword evidence="3" id="KW-1185">Reference proteome</keyword>
<protein>
    <recommendedName>
        <fullName evidence="1">AB hydrolase-1 domain-containing protein</fullName>
    </recommendedName>
</protein>
<dbReference type="InterPro" id="IPR000073">
    <property type="entry name" value="AB_hydrolase_1"/>
</dbReference>
<organism evidence="2 3">
    <name type="scientific">Exophiala aquamarina CBS 119918</name>
    <dbReference type="NCBI Taxonomy" id="1182545"/>
    <lineage>
        <taxon>Eukaryota</taxon>
        <taxon>Fungi</taxon>
        <taxon>Dikarya</taxon>
        <taxon>Ascomycota</taxon>
        <taxon>Pezizomycotina</taxon>
        <taxon>Eurotiomycetes</taxon>
        <taxon>Chaetothyriomycetidae</taxon>
        <taxon>Chaetothyriales</taxon>
        <taxon>Herpotrichiellaceae</taxon>
        <taxon>Exophiala</taxon>
    </lineage>
</organism>
<dbReference type="InterPro" id="IPR029058">
    <property type="entry name" value="AB_hydrolase_fold"/>
</dbReference>
<dbReference type="Proteomes" id="UP000027920">
    <property type="component" value="Unassembled WGS sequence"/>
</dbReference>
<dbReference type="VEuPathDB" id="FungiDB:A1O9_05503"/>
<dbReference type="PANTHER" id="PTHR43798">
    <property type="entry name" value="MONOACYLGLYCEROL LIPASE"/>
    <property type="match status" value="1"/>
</dbReference>
<evidence type="ECO:0000259" key="1">
    <source>
        <dbReference type="Pfam" id="PF12697"/>
    </source>
</evidence>
<accession>A0A072PPY7</accession>
<dbReference type="AlphaFoldDB" id="A0A072PPY7"/>
<dbReference type="RefSeq" id="XP_013260175.1">
    <property type="nucleotide sequence ID" value="XM_013404721.1"/>
</dbReference>
<dbReference type="GO" id="GO:0016020">
    <property type="term" value="C:membrane"/>
    <property type="evidence" value="ECO:0007669"/>
    <property type="project" value="TreeGrafter"/>
</dbReference>
<dbReference type="OrthoDB" id="2498029at2759"/>
<dbReference type="STRING" id="1182545.A0A072PPY7"/>
<gene>
    <name evidence="2" type="ORF">A1O9_05503</name>
</gene>
<dbReference type="Gene3D" id="3.40.50.1820">
    <property type="entry name" value="alpha/beta hydrolase"/>
    <property type="match status" value="1"/>
</dbReference>
<dbReference type="HOGENOM" id="CLU_020336_50_4_1"/>
<comment type="caution">
    <text evidence="2">The sequence shown here is derived from an EMBL/GenBank/DDBJ whole genome shotgun (WGS) entry which is preliminary data.</text>
</comment>
<dbReference type="SUPFAM" id="SSF53474">
    <property type="entry name" value="alpha/beta-Hydrolases"/>
    <property type="match status" value="1"/>
</dbReference>
<dbReference type="GeneID" id="25280428"/>
<feature type="domain" description="AB hydrolase-1" evidence="1">
    <location>
        <begin position="57"/>
        <end position="304"/>
    </location>
</feature>
<evidence type="ECO:0000313" key="3">
    <source>
        <dbReference type="Proteomes" id="UP000027920"/>
    </source>
</evidence>
<reference evidence="2 3" key="1">
    <citation type="submission" date="2013-03" db="EMBL/GenBank/DDBJ databases">
        <title>The Genome Sequence of Exophiala aquamarina CBS 119918.</title>
        <authorList>
            <consortium name="The Broad Institute Genomics Platform"/>
            <person name="Cuomo C."/>
            <person name="de Hoog S."/>
            <person name="Gorbushina A."/>
            <person name="Walker B."/>
            <person name="Young S.K."/>
            <person name="Zeng Q."/>
            <person name="Gargeya S."/>
            <person name="Fitzgerald M."/>
            <person name="Haas B."/>
            <person name="Abouelleil A."/>
            <person name="Allen A.W."/>
            <person name="Alvarado L."/>
            <person name="Arachchi H.M."/>
            <person name="Berlin A.M."/>
            <person name="Chapman S.B."/>
            <person name="Gainer-Dewar J."/>
            <person name="Goldberg J."/>
            <person name="Griggs A."/>
            <person name="Gujja S."/>
            <person name="Hansen M."/>
            <person name="Howarth C."/>
            <person name="Imamovic A."/>
            <person name="Ireland A."/>
            <person name="Larimer J."/>
            <person name="McCowan C."/>
            <person name="Murphy C."/>
            <person name="Pearson M."/>
            <person name="Poon T.W."/>
            <person name="Priest M."/>
            <person name="Roberts A."/>
            <person name="Saif S."/>
            <person name="Shea T."/>
            <person name="Sisk P."/>
            <person name="Sykes S."/>
            <person name="Wortman J."/>
            <person name="Nusbaum C."/>
            <person name="Birren B."/>
        </authorList>
    </citation>
    <scope>NUCLEOTIDE SEQUENCE [LARGE SCALE GENOMIC DNA]</scope>
    <source>
        <strain evidence="2 3">CBS 119918</strain>
    </source>
</reference>
<evidence type="ECO:0000313" key="2">
    <source>
        <dbReference type="EMBL" id="KEF57585.1"/>
    </source>
</evidence>
<sequence>MSVEGTIDHILSRDIAIRPSKVSTSDDDNHLTLNIRYRKGNGLEASGPTILLLPFWGGSASTFDAVLNEIATCRPVGIYVALSYRGTGTSRTLEPDLAEDHTISTLASDVLAVLQSEDFVDLVPSGKVVLGAHSMSAKVSLQLLHNLEIEPSTSVTAKVAITSLLLLAPAPPGPLEFSLEMRAQSMKAYKSLQSAEWSMRHVLTHRLLTDELATQLARDAIRMSQGAKRGWLEFGMGTDCTNAAWDFAKRRPGMRVSILVGQEDKVETPEKVRKETVGVLQAMGFKVETKVINDCGHLIPIEAVRDVVCQLVELVDG</sequence>
<proteinExistence type="predicted"/>
<name>A0A072PPY7_9EURO</name>
<dbReference type="InterPro" id="IPR050266">
    <property type="entry name" value="AB_hydrolase_sf"/>
</dbReference>
<dbReference type="PANTHER" id="PTHR43798:SF33">
    <property type="entry name" value="HYDROLASE, PUTATIVE (AFU_ORTHOLOGUE AFUA_2G14860)-RELATED"/>
    <property type="match status" value="1"/>
</dbReference>
<dbReference type="EMBL" id="AMGV01000004">
    <property type="protein sequence ID" value="KEF57585.1"/>
    <property type="molecule type" value="Genomic_DNA"/>
</dbReference>
<dbReference type="Pfam" id="PF12697">
    <property type="entry name" value="Abhydrolase_6"/>
    <property type="match status" value="1"/>
</dbReference>